<protein>
    <submittedName>
        <fullName evidence="1">YuzB family protein</fullName>
    </submittedName>
</protein>
<keyword evidence="2" id="KW-1185">Reference proteome</keyword>
<name>A0ABY4CGY9_9BACL</name>
<dbReference type="InterPro" id="IPR009910">
    <property type="entry name" value="DUF1450"/>
</dbReference>
<dbReference type="EMBL" id="CP089291">
    <property type="protein sequence ID" value="UOF89777.1"/>
    <property type="molecule type" value="Genomic_DNA"/>
</dbReference>
<organism evidence="1 2">
    <name type="scientific">Fodinisporobacter ferrooxydans</name>
    <dbReference type="NCBI Taxonomy" id="2901836"/>
    <lineage>
        <taxon>Bacteria</taxon>
        <taxon>Bacillati</taxon>
        <taxon>Bacillota</taxon>
        <taxon>Bacilli</taxon>
        <taxon>Bacillales</taxon>
        <taxon>Alicyclobacillaceae</taxon>
        <taxon>Fodinisporobacter</taxon>
    </lineage>
</organism>
<dbReference type="RefSeq" id="WP_347436468.1">
    <property type="nucleotide sequence ID" value="NZ_CP089291.1"/>
</dbReference>
<evidence type="ECO:0000313" key="1">
    <source>
        <dbReference type="EMBL" id="UOF89777.1"/>
    </source>
</evidence>
<dbReference type="Proteomes" id="UP000830167">
    <property type="component" value="Chromosome"/>
</dbReference>
<accession>A0ABY4CGY9</accession>
<dbReference type="Pfam" id="PF07293">
    <property type="entry name" value="DUF1450"/>
    <property type="match status" value="1"/>
</dbReference>
<sequence length="86" mass="10035">MSVISIKMCKKNMEKFSQPVYDLLQKEYPNQPIEVEDCVGQEFCGICSDVPFLLRNNAIIHGRDARDLYYKVLKGMEYLKPEQEQS</sequence>
<gene>
    <name evidence="1" type="ORF">LSG31_18160</name>
</gene>
<evidence type="ECO:0000313" key="2">
    <source>
        <dbReference type="Proteomes" id="UP000830167"/>
    </source>
</evidence>
<proteinExistence type="predicted"/>
<reference evidence="1" key="1">
    <citation type="submission" date="2021-12" db="EMBL/GenBank/DDBJ databases">
        <title>Alicyclobacillaceae gen. nov., sp. nov., isolated from chalcocite enrichment system.</title>
        <authorList>
            <person name="Jiang Z."/>
        </authorList>
    </citation>
    <scope>NUCLEOTIDE SEQUENCE</scope>
    <source>
        <strain evidence="1">MYW30-H2</strain>
    </source>
</reference>